<dbReference type="InterPro" id="IPR027417">
    <property type="entry name" value="P-loop_NTPase"/>
</dbReference>
<evidence type="ECO:0000256" key="1">
    <source>
        <dbReference type="ARBA" id="ARBA00022448"/>
    </source>
</evidence>
<name>A0ABW6KXT5_9ACTN</name>
<dbReference type="InterPro" id="IPR017871">
    <property type="entry name" value="ABC_transporter-like_CS"/>
</dbReference>
<protein>
    <submittedName>
        <fullName evidence="5">ABC transporter ATP-binding protein</fullName>
    </submittedName>
</protein>
<dbReference type="PROSITE" id="PS00211">
    <property type="entry name" value="ABC_TRANSPORTER_1"/>
    <property type="match status" value="1"/>
</dbReference>
<organism evidence="5 6">
    <name type="scientific">Streptomyces kebangsaanensis</name>
    <dbReference type="NCBI Taxonomy" id="864058"/>
    <lineage>
        <taxon>Bacteria</taxon>
        <taxon>Bacillati</taxon>
        <taxon>Actinomycetota</taxon>
        <taxon>Actinomycetes</taxon>
        <taxon>Kitasatosporales</taxon>
        <taxon>Streptomycetaceae</taxon>
        <taxon>Streptomyces</taxon>
    </lineage>
</organism>
<dbReference type="InterPro" id="IPR050166">
    <property type="entry name" value="ABC_transporter_ATP-bind"/>
</dbReference>
<keyword evidence="1" id="KW-0813">Transport</keyword>
<evidence type="ECO:0000313" key="5">
    <source>
        <dbReference type="EMBL" id="MFE9172694.1"/>
    </source>
</evidence>
<keyword evidence="3 5" id="KW-0067">ATP-binding</keyword>
<dbReference type="CDD" id="cd03293">
    <property type="entry name" value="ABC_NrtD_SsuB_transporters"/>
    <property type="match status" value="1"/>
</dbReference>
<dbReference type="RefSeq" id="WP_388350495.1">
    <property type="nucleotide sequence ID" value="NZ_JBIAFJ010000025.1"/>
</dbReference>
<dbReference type="Proteomes" id="UP001601197">
    <property type="component" value="Unassembled WGS sequence"/>
</dbReference>
<evidence type="ECO:0000259" key="4">
    <source>
        <dbReference type="PROSITE" id="PS50893"/>
    </source>
</evidence>
<dbReference type="EMBL" id="JBIAFJ010000025">
    <property type="protein sequence ID" value="MFE9172694.1"/>
    <property type="molecule type" value="Genomic_DNA"/>
</dbReference>
<dbReference type="GO" id="GO:0005524">
    <property type="term" value="F:ATP binding"/>
    <property type="evidence" value="ECO:0007669"/>
    <property type="project" value="UniProtKB-KW"/>
</dbReference>
<dbReference type="Pfam" id="PF00005">
    <property type="entry name" value="ABC_tran"/>
    <property type="match status" value="1"/>
</dbReference>
<gene>
    <name evidence="5" type="ORF">ACFYNZ_25005</name>
</gene>
<comment type="caution">
    <text evidence="5">The sequence shown here is derived from an EMBL/GenBank/DDBJ whole genome shotgun (WGS) entry which is preliminary data.</text>
</comment>
<feature type="domain" description="ABC transporter" evidence="4">
    <location>
        <begin position="29"/>
        <end position="262"/>
    </location>
</feature>
<dbReference type="InterPro" id="IPR003593">
    <property type="entry name" value="AAA+_ATPase"/>
</dbReference>
<dbReference type="PROSITE" id="PS50893">
    <property type="entry name" value="ABC_TRANSPORTER_2"/>
    <property type="match status" value="1"/>
</dbReference>
<evidence type="ECO:0000313" key="6">
    <source>
        <dbReference type="Proteomes" id="UP001601197"/>
    </source>
</evidence>
<evidence type="ECO:0000256" key="3">
    <source>
        <dbReference type="ARBA" id="ARBA00022840"/>
    </source>
</evidence>
<dbReference type="Gene3D" id="3.40.50.300">
    <property type="entry name" value="P-loop containing nucleotide triphosphate hydrolases"/>
    <property type="match status" value="1"/>
</dbReference>
<dbReference type="PANTHER" id="PTHR42788:SF13">
    <property type="entry name" value="ALIPHATIC SULFONATES IMPORT ATP-BINDING PROTEIN SSUB"/>
    <property type="match status" value="1"/>
</dbReference>
<dbReference type="SUPFAM" id="SSF52540">
    <property type="entry name" value="P-loop containing nucleoside triphosphate hydrolases"/>
    <property type="match status" value="1"/>
</dbReference>
<proteinExistence type="predicted"/>
<dbReference type="SMART" id="SM00382">
    <property type="entry name" value="AAA"/>
    <property type="match status" value="1"/>
</dbReference>
<dbReference type="InterPro" id="IPR003439">
    <property type="entry name" value="ABC_transporter-like_ATP-bd"/>
</dbReference>
<sequence>MRAAGSDPGPALAVAGTAAAAESGNSGVVRTEGVGKRFDVGGRPFTALEGIDLTIREGSFCTLIGPSGCGKSTLLRILADVVQPTTGTVEVFGRTPAQARQAAEFGFVFQDPVLLPWRTALANVELPLQVAGVPKDERRKQARDLLRLVGLEGFEKALPAKLSGGMARRVAIARALILRPRLLFLDEPFNGLDEIRRRQMNDELQRIWLETGTTAILVTHNVSEAVFLSDQVFVLGRGPGRIIAELEIDLPRPRTAQTMLLPEFTAYEQRLTDLLTEVYGGIDP</sequence>
<keyword evidence="6" id="KW-1185">Reference proteome</keyword>
<evidence type="ECO:0000256" key="2">
    <source>
        <dbReference type="ARBA" id="ARBA00022741"/>
    </source>
</evidence>
<dbReference type="PANTHER" id="PTHR42788">
    <property type="entry name" value="TAURINE IMPORT ATP-BINDING PROTEIN-RELATED"/>
    <property type="match status" value="1"/>
</dbReference>
<accession>A0ABW6KXT5</accession>
<keyword evidence="2" id="KW-0547">Nucleotide-binding</keyword>
<reference evidence="5 6" key="1">
    <citation type="submission" date="2024-10" db="EMBL/GenBank/DDBJ databases">
        <title>The Natural Products Discovery Center: Release of the First 8490 Sequenced Strains for Exploring Actinobacteria Biosynthetic Diversity.</title>
        <authorList>
            <person name="Kalkreuter E."/>
            <person name="Kautsar S.A."/>
            <person name="Yang D."/>
            <person name="Bader C.D."/>
            <person name="Teijaro C.N."/>
            <person name="Fluegel L."/>
            <person name="Davis C.M."/>
            <person name="Simpson J.R."/>
            <person name="Lauterbach L."/>
            <person name="Steele A.D."/>
            <person name="Gui C."/>
            <person name="Meng S."/>
            <person name="Li G."/>
            <person name="Viehrig K."/>
            <person name="Ye F."/>
            <person name="Su P."/>
            <person name="Kiefer A.F."/>
            <person name="Nichols A."/>
            <person name="Cepeda A.J."/>
            <person name="Yan W."/>
            <person name="Fan B."/>
            <person name="Jiang Y."/>
            <person name="Adhikari A."/>
            <person name="Zheng C.-J."/>
            <person name="Schuster L."/>
            <person name="Cowan T.M."/>
            <person name="Smanski M.J."/>
            <person name="Chevrette M.G."/>
            <person name="De Carvalho L.P.S."/>
            <person name="Shen B."/>
        </authorList>
    </citation>
    <scope>NUCLEOTIDE SEQUENCE [LARGE SCALE GENOMIC DNA]</scope>
    <source>
        <strain evidence="5 6">NPDC007147</strain>
    </source>
</reference>